<organism evidence="1 2">
    <name type="scientific">Vagococcus allomyrinae</name>
    <dbReference type="NCBI Taxonomy" id="2794353"/>
    <lineage>
        <taxon>Bacteria</taxon>
        <taxon>Bacillati</taxon>
        <taxon>Bacillota</taxon>
        <taxon>Bacilli</taxon>
        <taxon>Lactobacillales</taxon>
        <taxon>Enterococcaceae</taxon>
        <taxon>Vagococcus</taxon>
    </lineage>
</organism>
<comment type="caution">
    <text evidence="1">The sequence shown here is derived from an EMBL/GenBank/DDBJ whole genome shotgun (WGS) entry which is preliminary data.</text>
</comment>
<proteinExistence type="predicted"/>
<reference evidence="1" key="1">
    <citation type="submission" date="2020-12" db="EMBL/GenBank/DDBJ databases">
        <title>Vagococcus allomyrinae sp. nov. and Enterococcus lavae sp. nov., isolated from the larvae of Allomyrina dichotoma.</title>
        <authorList>
            <person name="Lee S.D."/>
        </authorList>
    </citation>
    <scope>NUCLEOTIDE SEQUENCE</scope>
    <source>
        <strain evidence="1">BWB3-3</strain>
    </source>
</reference>
<name>A0A940SYE7_9ENTE</name>
<evidence type="ECO:0000313" key="2">
    <source>
        <dbReference type="Proteomes" id="UP000674938"/>
    </source>
</evidence>
<accession>A0A940SYE7</accession>
<dbReference type="Proteomes" id="UP000674938">
    <property type="component" value="Unassembled WGS sequence"/>
</dbReference>
<dbReference type="AlphaFoldDB" id="A0A940SYE7"/>
<sequence>MKKGILIYGPTPIFGGQFAANKQDIVSSLFRIGNNQKLVTQVQKEIQLKRLQWQFDFDSTESDSDEIIRLDFDLVVVLPTLEKKFDAGAIQSNRMIQLTSTEYQQNDVTRIVNYMIRHS</sequence>
<dbReference type="RefSeq" id="WP_209532798.1">
    <property type="nucleotide sequence ID" value="NZ_JAEEGA010000026.1"/>
</dbReference>
<gene>
    <name evidence="1" type="ORF">I6N95_25560</name>
</gene>
<dbReference type="EMBL" id="JAEEGA010000026">
    <property type="protein sequence ID" value="MBP1044381.1"/>
    <property type="molecule type" value="Genomic_DNA"/>
</dbReference>
<protein>
    <submittedName>
        <fullName evidence="1">Uncharacterized protein</fullName>
    </submittedName>
</protein>
<keyword evidence="2" id="KW-1185">Reference proteome</keyword>
<evidence type="ECO:0000313" key="1">
    <source>
        <dbReference type="EMBL" id="MBP1044381.1"/>
    </source>
</evidence>